<organism evidence="2">
    <name type="scientific">uncultured Chloroflexia bacterium</name>
    <dbReference type="NCBI Taxonomy" id="1672391"/>
    <lineage>
        <taxon>Bacteria</taxon>
        <taxon>Bacillati</taxon>
        <taxon>Chloroflexota</taxon>
        <taxon>Chloroflexia</taxon>
        <taxon>environmental samples</taxon>
    </lineage>
</organism>
<reference evidence="2" key="1">
    <citation type="submission" date="2020-02" db="EMBL/GenBank/DDBJ databases">
        <authorList>
            <person name="Meier V. D."/>
        </authorList>
    </citation>
    <scope>NUCLEOTIDE SEQUENCE</scope>
    <source>
        <strain evidence="2">AVDCRST_MAG93</strain>
    </source>
</reference>
<protein>
    <submittedName>
        <fullName evidence="2">Uncharacterized protein</fullName>
    </submittedName>
</protein>
<name>A0A6J4JRT1_9CHLR</name>
<feature type="region of interest" description="Disordered" evidence="1">
    <location>
        <begin position="43"/>
        <end position="62"/>
    </location>
</feature>
<feature type="non-terminal residue" evidence="2">
    <location>
        <position position="1"/>
    </location>
</feature>
<proteinExistence type="predicted"/>
<dbReference type="EMBL" id="CADCTR010001195">
    <property type="protein sequence ID" value="CAA9285624.1"/>
    <property type="molecule type" value="Genomic_DNA"/>
</dbReference>
<evidence type="ECO:0000313" key="2">
    <source>
        <dbReference type="EMBL" id="CAA9285624.1"/>
    </source>
</evidence>
<dbReference type="AlphaFoldDB" id="A0A6J4JRT1"/>
<gene>
    <name evidence="2" type="ORF">AVDCRST_MAG93-3503</name>
</gene>
<accession>A0A6J4JRT1</accession>
<evidence type="ECO:0000256" key="1">
    <source>
        <dbReference type="SAM" id="MobiDB-lite"/>
    </source>
</evidence>
<sequence length="62" mass="6969">DRPQLSAHKRQCVRKRWRRFGVPRRYSHRQLFAFEHSRIGPKSVAGGALDDSGGPVPAASTL</sequence>
<feature type="non-terminal residue" evidence="2">
    <location>
        <position position="62"/>
    </location>
</feature>